<accession>A0ABX1E270</accession>
<dbReference type="Proteomes" id="UP000787635">
    <property type="component" value="Unassembled WGS sequence"/>
</dbReference>
<keyword evidence="3" id="KW-1185">Reference proteome</keyword>
<name>A0ABX1E270_9PROT</name>
<sequence length="178" mass="18633">MTTHTPSHGPVAGFGAAPGAAGNAGQFITCTLDDAEFGIDIMAVREIKGWTDTTAIPHAPPWMRGVINLRGVIVPILDLRARFGMAQTQATRMHVVVIIQAGTRLAGLLVDAVSDIIAVAPEEVRPVPEIGAAAPERLLCGLVPRERGMVALVSLDHLLSFPDAALPQTADAVLALHS</sequence>
<dbReference type="InterPro" id="IPR002545">
    <property type="entry name" value="CheW-lke_dom"/>
</dbReference>
<dbReference type="InterPro" id="IPR036061">
    <property type="entry name" value="CheW-like_dom_sf"/>
</dbReference>
<evidence type="ECO:0000313" key="2">
    <source>
        <dbReference type="EMBL" id="NKC31265.1"/>
    </source>
</evidence>
<protein>
    <submittedName>
        <fullName evidence="2">Chemotaxis protein CheW</fullName>
    </submittedName>
</protein>
<dbReference type="PROSITE" id="PS50851">
    <property type="entry name" value="CHEW"/>
    <property type="match status" value="1"/>
</dbReference>
<dbReference type="SUPFAM" id="SSF50341">
    <property type="entry name" value="CheW-like"/>
    <property type="match status" value="1"/>
</dbReference>
<dbReference type="EMBL" id="JAAVNE010000013">
    <property type="protein sequence ID" value="NKC31265.1"/>
    <property type="molecule type" value="Genomic_DNA"/>
</dbReference>
<evidence type="ECO:0000259" key="1">
    <source>
        <dbReference type="PROSITE" id="PS50851"/>
    </source>
</evidence>
<dbReference type="PANTHER" id="PTHR22617:SF23">
    <property type="entry name" value="CHEMOTAXIS PROTEIN CHEW"/>
    <property type="match status" value="1"/>
</dbReference>
<reference evidence="2 3" key="1">
    <citation type="submission" date="2020-03" db="EMBL/GenBank/DDBJ databases">
        <title>Roseomonas selenitidurans sp. nov. isolated from urban soil.</title>
        <authorList>
            <person name="Liu H."/>
        </authorList>
    </citation>
    <scope>NUCLEOTIDE SEQUENCE [LARGE SCALE GENOMIC DNA]</scope>
    <source>
        <strain evidence="2 3">BU-1</strain>
    </source>
</reference>
<proteinExistence type="predicted"/>
<feature type="domain" description="CheW-like" evidence="1">
    <location>
        <begin position="24"/>
        <end position="164"/>
    </location>
</feature>
<dbReference type="SMART" id="SM00260">
    <property type="entry name" value="CheW"/>
    <property type="match status" value="1"/>
</dbReference>
<dbReference type="Pfam" id="PF01584">
    <property type="entry name" value="CheW"/>
    <property type="match status" value="1"/>
</dbReference>
<gene>
    <name evidence="2" type="ORF">HEQ75_10370</name>
</gene>
<dbReference type="CDD" id="cd00732">
    <property type="entry name" value="CheW"/>
    <property type="match status" value="1"/>
</dbReference>
<dbReference type="PANTHER" id="PTHR22617">
    <property type="entry name" value="CHEMOTAXIS SENSOR HISTIDINE KINASE-RELATED"/>
    <property type="match status" value="1"/>
</dbReference>
<dbReference type="Gene3D" id="2.40.50.180">
    <property type="entry name" value="CheA-289, Domain 4"/>
    <property type="match status" value="1"/>
</dbReference>
<dbReference type="InterPro" id="IPR039315">
    <property type="entry name" value="CheW"/>
</dbReference>
<evidence type="ECO:0000313" key="3">
    <source>
        <dbReference type="Proteomes" id="UP000787635"/>
    </source>
</evidence>
<organism evidence="2 3">
    <name type="scientific">Falsiroseomonas selenitidurans</name>
    <dbReference type="NCBI Taxonomy" id="2716335"/>
    <lineage>
        <taxon>Bacteria</taxon>
        <taxon>Pseudomonadati</taxon>
        <taxon>Pseudomonadota</taxon>
        <taxon>Alphaproteobacteria</taxon>
        <taxon>Acetobacterales</taxon>
        <taxon>Roseomonadaceae</taxon>
        <taxon>Falsiroseomonas</taxon>
    </lineage>
</organism>
<dbReference type="Gene3D" id="2.30.30.40">
    <property type="entry name" value="SH3 Domains"/>
    <property type="match status" value="1"/>
</dbReference>
<comment type="caution">
    <text evidence="2">The sequence shown here is derived from an EMBL/GenBank/DDBJ whole genome shotgun (WGS) entry which is preliminary data.</text>
</comment>